<dbReference type="Pfam" id="PF15902">
    <property type="entry name" value="Sortilin-Vps10"/>
    <property type="match status" value="1"/>
</dbReference>
<name>A0A346Y4E6_9ACTN</name>
<keyword evidence="3" id="KW-0378">Hydrolase</keyword>
<protein>
    <submittedName>
        <fullName evidence="3">Glycosyl hydrolase, BNR repeat</fullName>
    </submittedName>
</protein>
<evidence type="ECO:0000313" key="4">
    <source>
        <dbReference type="Proteomes" id="UP000264006"/>
    </source>
</evidence>
<dbReference type="EMBL" id="CP031165">
    <property type="protein sequence ID" value="AXV09343.1"/>
    <property type="molecule type" value="Genomic_DNA"/>
</dbReference>
<reference evidence="3 4" key="1">
    <citation type="submission" date="2018-09" db="EMBL/GenBank/DDBJ databases">
        <title>Complete genome sequence of Euzebya sp. DY32-46 isolated from seawater of Pacific Ocean.</title>
        <authorList>
            <person name="Xu L."/>
            <person name="Wu Y.-H."/>
            <person name="Xu X.-W."/>
        </authorList>
    </citation>
    <scope>NUCLEOTIDE SEQUENCE [LARGE SCALE GENOMIC DNA]</scope>
    <source>
        <strain evidence="3 4">DY32-46</strain>
    </source>
</reference>
<dbReference type="InterPro" id="IPR031778">
    <property type="entry name" value="Sortilin_N"/>
</dbReference>
<dbReference type="AlphaFoldDB" id="A0A346Y4E6"/>
<feature type="domain" description="Sortilin N-terminal" evidence="2">
    <location>
        <begin position="182"/>
        <end position="312"/>
    </location>
</feature>
<dbReference type="PANTHER" id="PTHR43739">
    <property type="entry name" value="XYLOGLUCANASE (EUROFUNG)"/>
    <property type="match status" value="1"/>
</dbReference>
<dbReference type="InterPro" id="IPR036278">
    <property type="entry name" value="Sialidase_sf"/>
</dbReference>
<dbReference type="SUPFAM" id="SSF50939">
    <property type="entry name" value="Sialidases"/>
    <property type="match status" value="1"/>
</dbReference>
<dbReference type="InterPro" id="IPR015943">
    <property type="entry name" value="WD40/YVTN_repeat-like_dom_sf"/>
</dbReference>
<dbReference type="CDD" id="cd15482">
    <property type="entry name" value="Sialidase_non-viral"/>
    <property type="match status" value="1"/>
</dbReference>
<organism evidence="3 4">
    <name type="scientific">Euzebya pacifica</name>
    <dbReference type="NCBI Taxonomy" id="1608957"/>
    <lineage>
        <taxon>Bacteria</taxon>
        <taxon>Bacillati</taxon>
        <taxon>Actinomycetota</taxon>
        <taxon>Nitriliruptoria</taxon>
        <taxon>Euzebyales</taxon>
    </lineage>
</organism>
<dbReference type="InterPro" id="IPR052025">
    <property type="entry name" value="Xyloglucanase_GH74"/>
</dbReference>
<evidence type="ECO:0000256" key="1">
    <source>
        <dbReference type="ARBA" id="ARBA00022737"/>
    </source>
</evidence>
<proteinExistence type="predicted"/>
<dbReference type="Proteomes" id="UP000264006">
    <property type="component" value="Chromosome"/>
</dbReference>
<dbReference type="GO" id="GO:0010411">
    <property type="term" value="P:xyloglucan metabolic process"/>
    <property type="evidence" value="ECO:0007669"/>
    <property type="project" value="TreeGrafter"/>
</dbReference>
<accession>A0A346Y4E6</accession>
<dbReference type="SUPFAM" id="SSF110296">
    <property type="entry name" value="Oligoxyloglucan reducing end-specific cellobiohydrolase"/>
    <property type="match status" value="2"/>
</dbReference>
<dbReference type="KEGG" id="euz:DVS28_a4682"/>
<dbReference type="GO" id="GO:0016787">
    <property type="term" value="F:hydrolase activity"/>
    <property type="evidence" value="ECO:0007669"/>
    <property type="project" value="UniProtKB-KW"/>
</dbReference>
<gene>
    <name evidence="3" type="ORF">DVS28_a4682</name>
</gene>
<evidence type="ECO:0000313" key="3">
    <source>
        <dbReference type="EMBL" id="AXV09343.1"/>
    </source>
</evidence>
<dbReference type="PANTHER" id="PTHR43739:SF5">
    <property type="entry name" value="EXO-ALPHA-SIALIDASE"/>
    <property type="match status" value="1"/>
</dbReference>
<sequence>MQSLLSPRRPLTALAAIALLVLGLAVTTLLPRGQATPLADPRLDLPPLQAPGEWFDSQRGVEGASIDYAGTLAESAAIAERTRAIDPAVAGLEWDLLGPTEIGGRVVDLALVPGRPDEVWVATASGGVWHSADAGSTYSPRWDPELTQALGAMAAGPDGTLYVGTGEANPGGGSVVYGGTGLYVSRDDGASWQLSGLPESGAFGRIVVDPSDGDTVYAAAAGDLFVPGGERGLYRSPDAGQTWELIFPQADTVLPNRETTGAVDVAVDPSDSDRILVAMWDHHRTPEKRVYAGPGSSVWLTEDGGTTWAHVTDIALDEGDRTRNDLEDRLYTPGEETGRIGVAFAPSDPSRVYAMIANTLDGTHGAWFSSDDGGRSFTRSEPFGLAANNSSYGWWFARIFVDPRNADHLYAAGLEVIESLDGGSTFLPQSNTTALVVTGANQAIVHSDQHAMVWSPDVPGLVYLGNDGGVYRSAANGAAGTWVTGVSQGWTQHYSVDVDEQTAQYVVTGLQDNLCMHHVGDVEAGSAAWMKYGFCGDGIVTRVDPGDPTTTYYCSQYGGCGRAKAGAPLLVGGMRMPSDRYGWLADIQFDPTDPDTIYTAGAQLHRSTNEGTAFTTISGDLSSQPEQTDPNTGYRLRGVVTTIATHPDGDTVWVGTDEGRLWVTHSASTLPPVSRGAMQANGDGWTLVDDGDTTTTTDNDGDLGLPERTWITAITTDPADPTGNTAWVAYSGFRQGEEGAQLFRTTDGGDTFTNVSGDLPGAPINDVILVDGDPMVATDVGVFLSTDGGDSWLRVGDLPAVPVLELRHHVGTNTLTAATFGHGIRRTTLPGDQAVGLELALHD</sequence>
<evidence type="ECO:0000259" key="2">
    <source>
        <dbReference type="Pfam" id="PF15902"/>
    </source>
</evidence>
<keyword evidence="1" id="KW-0677">Repeat</keyword>
<dbReference type="RefSeq" id="WP_114593539.1">
    <property type="nucleotide sequence ID" value="NZ_CP031165.1"/>
</dbReference>
<dbReference type="OrthoDB" id="9764804at2"/>
<keyword evidence="4" id="KW-1185">Reference proteome</keyword>
<dbReference type="Gene3D" id="2.130.10.10">
    <property type="entry name" value="YVTN repeat-like/Quinoprotein amine dehydrogenase"/>
    <property type="match status" value="5"/>
</dbReference>